<protein>
    <submittedName>
        <fullName evidence="2">Uncharacterized protein</fullName>
    </submittedName>
</protein>
<name>A0A0E9P9W4_ANGAN</name>
<organism evidence="2">
    <name type="scientific">Anguilla anguilla</name>
    <name type="common">European freshwater eel</name>
    <name type="synonym">Muraena anguilla</name>
    <dbReference type="NCBI Taxonomy" id="7936"/>
    <lineage>
        <taxon>Eukaryota</taxon>
        <taxon>Metazoa</taxon>
        <taxon>Chordata</taxon>
        <taxon>Craniata</taxon>
        <taxon>Vertebrata</taxon>
        <taxon>Euteleostomi</taxon>
        <taxon>Actinopterygii</taxon>
        <taxon>Neopterygii</taxon>
        <taxon>Teleostei</taxon>
        <taxon>Anguilliformes</taxon>
        <taxon>Anguillidae</taxon>
        <taxon>Anguilla</taxon>
    </lineage>
</organism>
<dbReference type="EMBL" id="GBXM01107121">
    <property type="protein sequence ID" value="JAH01456.1"/>
    <property type="molecule type" value="Transcribed_RNA"/>
</dbReference>
<reference evidence="2" key="1">
    <citation type="submission" date="2014-11" db="EMBL/GenBank/DDBJ databases">
        <authorList>
            <person name="Amaro Gonzalez C."/>
        </authorList>
    </citation>
    <scope>NUCLEOTIDE SEQUENCE</scope>
</reference>
<accession>A0A0E9P9W4</accession>
<sequence>MKSWREKHPVCKTKSPVSLHTLSPQEPAICDATHQK</sequence>
<feature type="region of interest" description="Disordered" evidence="1">
    <location>
        <begin position="1"/>
        <end position="36"/>
    </location>
</feature>
<reference evidence="2" key="2">
    <citation type="journal article" date="2015" name="Fish Shellfish Immunol.">
        <title>Early steps in the European eel (Anguilla anguilla)-Vibrio vulnificus interaction in the gills: Role of the RtxA13 toxin.</title>
        <authorList>
            <person name="Callol A."/>
            <person name="Pajuelo D."/>
            <person name="Ebbesson L."/>
            <person name="Teles M."/>
            <person name="MacKenzie S."/>
            <person name="Amaro C."/>
        </authorList>
    </citation>
    <scope>NUCLEOTIDE SEQUENCE</scope>
</reference>
<dbReference type="AlphaFoldDB" id="A0A0E9P9W4"/>
<evidence type="ECO:0000313" key="2">
    <source>
        <dbReference type="EMBL" id="JAH01456.1"/>
    </source>
</evidence>
<evidence type="ECO:0000256" key="1">
    <source>
        <dbReference type="SAM" id="MobiDB-lite"/>
    </source>
</evidence>
<feature type="compositionally biased region" description="Polar residues" evidence="1">
    <location>
        <begin position="15"/>
        <end position="24"/>
    </location>
</feature>
<proteinExistence type="predicted"/>